<sequence>MASLLASSLAVQSASKRDRMLSSLFLLSAIIVLCVLV</sequence>
<dbReference type="Proteomes" id="UP000003536">
    <property type="component" value="Unassembled WGS sequence"/>
</dbReference>
<accession>G5S808</accession>
<keyword evidence="1" id="KW-0472">Membrane</keyword>
<gene>
    <name evidence="2" type="ORF">LTSEWAN_0988</name>
</gene>
<comment type="caution">
    <text evidence="2">The sequence shown here is derived from an EMBL/GenBank/DDBJ whole genome shotgun (WGS) entry which is preliminary data.</text>
</comment>
<name>G5S808_SALET</name>
<keyword evidence="1" id="KW-0812">Transmembrane</keyword>
<proteinExistence type="predicted"/>
<protein>
    <submittedName>
        <fullName evidence="2">Uncharacterized protein</fullName>
    </submittedName>
</protein>
<evidence type="ECO:0000313" key="3">
    <source>
        <dbReference type="Proteomes" id="UP000003536"/>
    </source>
</evidence>
<dbReference type="AlphaFoldDB" id="G5S808"/>
<organism evidence="2 3">
    <name type="scientific">Salmonella enterica subsp. enterica serovar Wandsworth str. A4-580</name>
    <dbReference type="NCBI Taxonomy" id="913086"/>
    <lineage>
        <taxon>Bacteria</taxon>
        <taxon>Pseudomonadati</taxon>
        <taxon>Pseudomonadota</taxon>
        <taxon>Gammaproteobacteria</taxon>
        <taxon>Enterobacterales</taxon>
        <taxon>Enterobacteriaceae</taxon>
        <taxon>Salmonella</taxon>
    </lineage>
</organism>
<evidence type="ECO:0000256" key="1">
    <source>
        <dbReference type="SAM" id="Phobius"/>
    </source>
</evidence>
<evidence type="ECO:0000313" key="2">
    <source>
        <dbReference type="EMBL" id="EHD05694.1"/>
    </source>
</evidence>
<reference evidence="2 3" key="1">
    <citation type="journal article" date="2011" name="BMC Genomics">
        <title>Genome sequencing reveals diversification of virulence factor content and possible host adaptation in distinct subpopulations of Salmonella enterica.</title>
        <authorList>
            <person name="den Bakker H.C."/>
            <person name="Moreno Switt A.I."/>
            <person name="Govoni G."/>
            <person name="Cummings C.A."/>
            <person name="Ranieri M.L."/>
            <person name="Degoricija L."/>
            <person name="Hoelzer K."/>
            <person name="Rodriguez-Rivera L.D."/>
            <person name="Brown S."/>
            <person name="Bolchacova E."/>
            <person name="Furtado M.R."/>
            <person name="Wiedmann M."/>
        </authorList>
    </citation>
    <scope>NUCLEOTIDE SEQUENCE [LARGE SCALE GENOMIC DNA]</scope>
    <source>
        <strain evidence="2 3">A4-580</strain>
    </source>
</reference>
<feature type="transmembrane region" description="Helical" evidence="1">
    <location>
        <begin position="20"/>
        <end position="36"/>
    </location>
</feature>
<dbReference type="EMBL" id="AFCX01000309">
    <property type="protein sequence ID" value="EHD05694.1"/>
    <property type="molecule type" value="Genomic_DNA"/>
</dbReference>
<keyword evidence="1" id="KW-1133">Transmembrane helix</keyword>